<evidence type="ECO:0000256" key="1">
    <source>
        <dbReference type="SAM" id="MobiDB-lite"/>
    </source>
</evidence>
<dbReference type="Proteomes" id="UP000027135">
    <property type="component" value="Unassembled WGS sequence"/>
</dbReference>
<dbReference type="InParanoid" id="A0A067RGW1"/>
<protein>
    <submittedName>
        <fullName evidence="2">Uncharacterized protein</fullName>
    </submittedName>
</protein>
<sequence>MNNSVYSNPSSLSGHLAEKGSKYLSNINEIDKSEQKSSPDATGKGVSYEWPQNGSGCKYTKT</sequence>
<evidence type="ECO:0000313" key="3">
    <source>
        <dbReference type="Proteomes" id="UP000027135"/>
    </source>
</evidence>
<proteinExistence type="predicted"/>
<evidence type="ECO:0000313" key="2">
    <source>
        <dbReference type="EMBL" id="KDR23081.1"/>
    </source>
</evidence>
<accession>A0A067RGW1</accession>
<feature type="region of interest" description="Disordered" evidence="1">
    <location>
        <begin position="27"/>
        <end position="62"/>
    </location>
</feature>
<keyword evidence="3" id="KW-1185">Reference proteome</keyword>
<dbReference type="EMBL" id="KK852474">
    <property type="protein sequence ID" value="KDR23081.1"/>
    <property type="molecule type" value="Genomic_DNA"/>
</dbReference>
<reference evidence="2 3" key="1">
    <citation type="journal article" date="2014" name="Nat. Commun.">
        <title>Molecular traces of alternative social organization in a termite genome.</title>
        <authorList>
            <person name="Terrapon N."/>
            <person name="Li C."/>
            <person name="Robertson H.M."/>
            <person name="Ji L."/>
            <person name="Meng X."/>
            <person name="Booth W."/>
            <person name="Chen Z."/>
            <person name="Childers C.P."/>
            <person name="Glastad K.M."/>
            <person name="Gokhale K."/>
            <person name="Gowin J."/>
            <person name="Gronenberg W."/>
            <person name="Hermansen R.A."/>
            <person name="Hu H."/>
            <person name="Hunt B.G."/>
            <person name="Huylmans A.K."/>
            <person name="Khalil S.M."/>
            <person name="Mitchell R.D."/>
            <person name="Munoz-Torres M.C."/>
            <person name="Mustard J.A."/>
            <person name="Pan H."/>
            <person name="Reese J.T."/>
            <person name="Scharf M.E."/>
            <person name="Sun F."/>
            <person name="Vogel H."/>
            <person name="Xiao J."/>
            <person name="Yang W."/>
            <person name="Yang Z."/>
            <person name="Yang Z."/>
            <person name="Zhou J."/>
            <person name="Zhu J."/>
            <person name="Brent C.S."/>
            <person name="Elsik C.G."/>
            <person name="Goodisman M.A."/>
            <person name="Liberles D.A."/>
            <person name="Roe R.M."/>
            <person name="Vargo E.L."/>
            <person name="Vilcinskas A."/>
            <person name="Wang J."/>
            <person name="Bornberg-Bauer E."/>
            <person name="Korb J."/>
            <person name="Zhang G."/>
            <person name="Liebig J."/>
        </authorList>
    </citation>
    <scope>NUCLEOTIDE SEQUENCE [LARGE SCALE GENOMIC DNA]</scope>
    <source>
        <tissue evidence="2">Whole organism</tissue>
    </source>
</reference>
<gene>
    <name evidence="2" type="ORF">L798_14211</name>
</gene>
<organism evidence="2 3">
    <name type="scientific">Zootermopsis nevadensis</name>
    <name type="common">Dampwood termite</name>
    <dbReference type="NCBI Taxonomy" id="136037"/>
    <lineage>
        <taxon>Eukaryota</taxon>
        <taxon>Metazoa</taxon>
        <taxon>Ecdysozoa</taxon>
        <taxon>Arthropoda</taxon>
        <taxon>Hexapoda</taxon>
        <taxon>Insecta</taxon>
        <taxon>Pterygota</taxon>
        <taxon>Neoptera</taxon>
        <taxon>Polyneoptera</taxon>
        <taxon>Dictyoptera</taxon>
        <taxon>Blattodea</taxon>
        <taxon>Blattoidea</taxon>
        <taxon>Termitoidae</taxon>
        <taxon>Termopsidae</taxon>
        <taxon>Zootermopsis</taxon>
    </lineage>
</organism>
<name>A0A067RGW1_ZOONE</name>
<dbReference type="AlphaFoldDB" id="A0A067RGW1"/>